<feature type="compositionally biased region" description="Polar residues" evidence="1">
    <location>
        <begin position="150"/>
        <end position="159"/>
    </location>
</feature>
<reference evidence="2 3" key="1">
    <citation type="journal article" date="2011" name="Science">
        <title>The Selaginella genome identifies genetic changes associated with the evolution of vascular plants.</title>
        <authorList>
            <person name="Banks J.A."/>
            <person name="Nishiyama T."/>
            <person name="Hasebe M."/>
            <person name="Bowman J.L."/>
            <person name="Gribskov M."/>
            <person name="dePamphilis C."/>
            <person name="Albert V.A."/>
            <person name="Aono N."/>
            <person name="Aoyama T."/>
            <person name="Ambrose B.A."/>
            <person name="Ashton N.W."/>
            <person name="Axtell M.J."/>
            <person name="Barker E."/>
            <person name="Barker M.S."/>
            <person name="Bennetzen J.L."/>
            <person name="Bonawitz N.D."/>
            <person name="Chapple C."/>
            <person name="Cheng C."/>
            <person name="Correa L.G."/>
            <person name="Dacre M."/>
            <person name="DeBarry J."/>
            <person name="Dreyer I."/>
            <person name="Elias M."/>
            <person name="Engstrom E.M."/>
            <person name="Estelle M."/>
            <person name="Feng L."/>
            <person name="Finet C."/>
            <person name="Floyd S.K."/>
            <person name="Frommer W.B."/>
            <person name="Fujita T."/>
            <person name="Gramzow L."/>
            <person name="Gutensohn M."/>
            <person name="Harholt J."/>
            <person name="Hattori M."/>
            <person name="Heyl A."/>
            <person name="Hirai T."/>
            <person name="Hiwatashi Y."/>
            <person name="Ishikawa M."/>
            <person name="Iwata M."/>
            <person name="Karol K.G."/>
            <person name="Koehler B."/>
            <person name="Kolukisaoglu U."/>
            <person name="Kubo M."/>
            <person name="Kurata T."/>
            <person name="Lalonde S."/>
            <person name="Li K."/>
            <person name="Li Y."/>
            <person name="Litt A."/>
            <person name="Lyons E."/>
            <person name="Manning G."/>
            <person name="Maruyama T."/>
            <person name="Michael T.P."/>
            <person name="Mikami K."/>
            <person name="Miyazaki S."/>
            <person name="Morinaga S."/>
            <person name="Murata T."/>
            <person name="Mueller-Roeber B."/>
            <person name="Nelson D.R."/>
            <person name="Obara M."/>
            <person name="Oguri Y."/>
            <person name="Olmstead R.G."/>
            <person name="Onodera N."/>
            <person name="Petersen B.L."/>
            <person name="Pils B."/>
            <person name="Prigge M."/>
            <person name="Rensing S.A."/>
            <person name="Riano-Pachon D.M."/>
            <person name="Roberts A.W."/>
            <person name="Sato Y."/>
            <person name="Scheller H.V."/>
            <person name="Schulz B."/>
            <person name="Schulz C."/>
            <person name="Shakirov E.V."/>
            <person name="Shibagaki N."/>
            <person name="Shinohara N."/>
            <person name="Shippen D.E."/>
            <person name="Soerensen I."/>
            <person name="Sotooka R."/>
            <person name="Sugimoto N."/>
            <person name="Sugita M."/>
            <person name="Sumikawa N."/>
            <person name="Tanurdzic M."/>
            <person name="Theissen G."/>
            <person name="Ulvskov P."/>
            <person name="Wakazuki S."/>
            <person name="Weng J.K."/>
            <person name="Willats W.W."/>
            <person name="Wipf D."/>
            <person name="Wolf P.G."/>
            <person name="Yang L."/>
            <person name="Zimmer A.D."/>
            <person name="Zhu Q."/>
            <person name="Mitros T."/>
            <person name="Hellsten U."/>
            <person name="Loque D."/>
            <person name="Otillar R."/>
            <person name="Salamov A."/>
            <person name="Schmutz J."/>
            <person name="Shapiro H."/>
            <person name="Lindquist E."/>
            <person name="Lucas S."/>
            <person name="Rokhsar D."/>
            <person name="Grigoriev I.V."/>
        </authorList>
    </citation>
    <scope>NUCLEOTIDE SEQUENCE [LARGE SCALE GENOMIC DNA]</scope>
</reference>
<sequence length="173" mass="18583">MAQARRTDPGTRSLNSRRTIIFLCLPGRKSGPRKVEECTAVKVMDGFSRHVLKDVVEMPVLAYAESITACKVASGAELKVSMTSSISPFAAKPSQDIPAGNSSKQSSCLIAIFWTFASIRAVHDTFCGMDKEGLGPVNATAAGDHGQPQLRHSASQGQQLVHVHVCRDHGIPR</sequence>
<evidence type="ECO:0000313" key="2">
    <source>
        <dbReference type="EMBL" id="EFJ07012.1"/>
    </source>
</evidence>
<dbReference type="KEGG" id="smo:SELMODRAFT_430174"/>
<name>D8T8K8_SELML</name>
<evidence type="ECO:0000256" key="1">
    <source>
        <dbReference type="SAM" id="MobiDB-lite"/>
    </source>
</evidence>
<organism evidence="3">
    <name type="scientific">Selaginella moellendorffii</name>
    <name type="common">Spikemoss</name>
    <dbReference type="NCBI Taxonomy" id="88036"/>
    <lineage>
        <taxon>Eukaryota</taxon>
        <taxon>Viridiplantae</taxon>
        <taxon>Streptophyta</taxon>
        <taxon>Embryophyta</taxon>
        <taxon>Tracheophyta</taxon>
        <taxon>Lycopodiopsida</taxon>
        <taxon>Selaginellales</taxon>
        <taxon>Selaginellaceae</taxon>
        <taxon>Selaginella</taxon>
    </lineage>
</organism>
<keyword evidence="3" id="KW-1185">Reference proteome</keyword>
<dbReference type="Gramene" id="EFJ07012">
    <property type="protein sequence ID" value="EFJ07012"/>
    <property type="gene ID" value="SELMODRAFT_430174"/>
</dbReference>
<dbReference type="EMBL" id="GL377690">
    <property type="protein sequence ID" value="EFJ07012.1"/>
    <property type="molecule type" value="Genomic_DNA"/>
</dbReference>
<dbReference type="Proteomes" id="UP000001514">
    <property type="component" value="Unassembled WGS sequence"/>
</dbReference>
<dbReference type="HOGENOM" id="CLU_1550181_0_0_1"/>
<proteinExistence type="predicted"/>
<dbReference type="InParanoid" id="D8T8K8"/>
<protein>
    <submittedName>
        <fullName evidence="2">Uncharacterized protein</fullName>
    </submittedName>
</protein>
<gene>
    <name evidence="2" type="ORF">SELMODRAFT_430174</name>
</gene>
<evidence type="ECO:0000313" key="3">
    <source>
        <dbReference type="Proteomes" id="UP000001514"/>
    </source>
</evidence>
<feature type="region of interest" description="Disordered" evidence="1">
    <location>
        <begin position="140"/>
        <end position="159"/>
    </location>
</feature>
<accession>D8T8K8</accession>
<dbReference type="AlphaFoldDB" id="D8T8K8"/>